<dbReference type="PANTHER" id="PTHR11511">
    <property type="entry name" value="LARVAL STORAGE PROTEIN/PHENOLOXIDASE"/>
    <property type="match status" value="1"/>
</dbReference>
<dbReference type="Pfam" id="PF00372">
    <property type="entry name" value="Hemocyanin_M"/>
    <property type="match status" value="1"/>
</dbReference>
<dbReference type="Gene3D" id="1.10.1280.10">
    <property type="entry name" value="Di-copper center containing domain from catechol oxidase"/>
    <property type="match status" value="1"/>
</dbReference>
<dbReference type="Pfam" id="PF03723">
    <property type="entry name" value="Hemocyanin_C"/>
    <property type="match status" value="1"/>
</dbReference>
<feature type="signal peptide" evidence="2">
    <location>
        <begin position="1"/>
        <end position="23"/>
    </location>
</feature>
<dbReference type="GO" id="GO:0045735">
    <property type="term" value="F:nutrient reservoir activity"/>
    <property type="evidence" value="ECO:0007669"/>
    <property type="project" value="UniProtKB-KW"/>
</dbReference>
<dbReference type="PRINTS" id="PR00187">
    <property type="entry name" value="HAEMOCYANIN"/>
</dbReference>
<organism evidence="6 7">
    <name type="scientific">Ceratosolen solmsi marchali</name>
    <dbReference type="NCBI Taxonomy" id="326594"/>
    <lineage>
        <taxon>Eukaryota</taxon>
        <taxon>Metazoa</taxon>
        <taxon>Ecdysozoa</taxon>
        <taxon>Arthropoda</taxon>
        <taxon>Hexapoda</taxon>
        <taxon>Insecta</taxon>
        <taxon>Pterygota</taxon>
        <taxon>Neoptera</taxon>
        <taxon>Endopterygota</taxon>
        <taxon>Hymenoptera</taxon>
        <taxon>Apocrita</taxon>
        <taxon>Proctotrupomorpha</taxon>
        <taxon>Chalcidoidea</taxon>
        <taxon>Agaonidae</taxon>
        <taxon>Agaoninae</taxon>
        <taxon>Ceratosolen</taxon>
    </lineage>
</organism>
<evidence type="ECO:0000313" key="7">
    <source>
        <dbReference type="RefSeq" id="XP_011506304.1"/>
    </source>
</evidence>
<dbReference type="GeneID" id="105368865"/>
<feature type="domain" description="Hemocyanin middle" evidence="3">
    <location>
        <begin position="165"/>
        <end position="439"/>
    </location>
</feature>
<dbReference type="InterPro" id="IPR005203">
    <property type="entry name" value="Hemocyanin_C"/>
</dbReference>
<dbReference type="Gene3D" id="2.60.40.1520">
    <property type="entry name" value="Hemocyanin, C-terminal domain"/>
    <property type="match status" value="1"/>
</dbReference>
<accession>A0AAJ7E3B1</accession>
<evidence type="ECO:0000256" key="2">
    <source>
        <dbReference type="SAM" id="SignalP"/>
    </source>
</evidence>
<dbReference type="Proteomes" id="UP000695007">
    <property type="component" value="Unplaced"/>
</dbReference>
<dbReference type="Pfam" id="PF03722">
    <property type="entry name" value="Hemocyanin_N"/>
    <property type="match status" value="1"/>
</dbReference>
<keyword evidence="1" id="KW-0758">Storage protein</keyword>
<feature type="domain" description="Hemocyanin N-terminal" evidence="4">
    <location>
        <begin position="39"/>
        <end position="158"/>
    </location>
</feature>
<dbReference type="InterPro" id="IPR000896">
    <property type="entry name" value="Hemocyanin/hexamerin_mid_dom"/>
</dbReference>
<dbReference type="InterPro" id="IPR037020">
    <property type="entry name" value="Hemocyanin_C_sf"/>
</dbReference>
<dbReference type="InterPro" id="IPR013788">
    <property type="entry name" value="Hemocyanin/hexamerin"/>
</dbReference>
<dbReference type="InterPro" id="IPR005204">
    <property type="entry name" value="Hemocyanin_N"/>
</dbReference>
<keyword evidence="2" id="KW-0732">Signal</keyword>
<evidence type="ECO:0000256" key="1">
    <source>
        <dbReference type="ARBA" id="ARBA00022761"/>
    </source>
</evidence>
<dbReference type="KEGG" id="csol:105368865"/>
<dbReference type="InterPro" id="IPR014756">
    <property type="entry name" value="Ig_E-set"/>
</dbReference>
<gene>
    <name evidence="7" type="primary">LOC105368865</name>
</gene>
<protein>
    <submittedName>
        <fullName evidence="7">Arylphorin subunit alpha-like</fullName>
    </submittedName>
</protein>
<evidence type="ECO:0000259" key="4">
    <source>
        <dbReference type="Pfam" id="PF03722"/>
    </source>
</evidence>
<dbReference type="GO" id="GO:0005615">
    <property type="term" value="C:extracellular space"/>
    <property type="evidence" value="ECO:0007669"/>
    <property type="project" value="UniProtKB-ARBA"/>
</dbReference>
<dbReference type="PANTHER" id="PTHR11511:SF5">
    <property type="entry name" value="FAT-BODY PROTEIN 1-RELATED"/>
    <property type="match status" value="1"/>
</dbReference>
<evidence type="ECO:0000259" key="3">
    <source>
        <dbReference type="Pfam" id="PF00372"/>
    </source>
</evidence>
<keyword evidence="6" id="KW-1185">Reference proteome</keyword>
<dbReference type="InterPro" id="IPR036697">
    <property type="entry name" value="Hemocyanin_N_sf"/>
</dbReference>
<evidence type="ECO:0000313" key="6">
    <source>
        <dbReference type="Proteomes" id="UP000695007"/>
    </source>
</evidence>
<proteinExistence type="predicted"/>
<dbReference type="Gene3D" id="1.20.1370.10">
    <property type="entry name" value="Hemocyanin, N-terminal domain"/>
    <property type="match status" value="1"/>
</dbReference>
<evidence type="ECO:0000259" key="5">
    <source>
        <dbReference type="Pfam" id="PF03723"/>
    </source>
</evidence>
<sequence>MREMLKKCLLFAVVAVSLSTVNASRYTYKSSNADGDLLINQKKIYDLFLYVSQPFTDTEYFAAGHNYDIFSHIAYYTNREVVEEFMCRYKAGFLHKDALFTYYNQEHRDELVSLYRLFYAAKDFSTFYKTAAWARIHMNPALFTTALISAISSRDDCKFISFPYISEICPNAFFDSKIIYNAQQIAMTHGASGFSDKKVDTDSTVETYHLYSNFSNSYPNWAYKSEHPLAYFTNDIKLNNYYYYFRMAFPFFISTNHYNTSKMFRGKIYFFIHQQLMARYFLERYSNGFTDVEYFNLDKFILPPFYDSFVFPNGVPMPRRDWWNVVPAHKLKYFEYLKKLEIRIMEAIDSGYFYDESGKQVSFDTPEGLNYLGNIIEGNYDSFNLKYYGSFDALARNVFGAHYDHRYKNYNVPSALQYFATSMKDPAFYRIYYKIVEFYYRHKSLLGHYPKHEVEFSGVKFENVDIGKLITFFENKHYFINNAVNVGSWKNGQSFVIKAHQYQLNYKPFSYKFTINSDKMTKAVIRIFLGPASYEEQYDDYSHFLHFNSKFFMVDEFEVHLKEGTNSIERYSNEAIQHNKSHYSFDQFYKKLNQAIEDKESFELPQHEISFPHNLYLPKGSPDGKKFKFFFYIGPCESTITYELPVFGKRVLYSNNLGFPLDRPVSPFFFQLGNIYVKDTFIYHKKDYEFSDYHDESHTNYFVNEHHTTTDFFKSQPHKNSEFTNENDEFSTKRSDRARSFNFMHI</sequence>
<name>A0AAJ7E3B1_9HYME</name>
<dbReference type="AlphaFoldDB" id="A0AAJ7E3B1"/>
<dbReference type="SUPFAM" id="SSF48050">
    <property type="entry name" value="Hemocyanin, N-terminal domain"/>
    <property type="match status" value="1"/>
</dbReference>
<reference evidence="7" key="1">
    <citation type="submission" date="2025-08" db="UniProtKB">
        <authorList>
            <consortium name="RefSeq"/>
        </authorList>
    </citation>
    <scope>IDENTIFICATION</scope>
</reference>
<dbReference type="SUPFAM" id="SSF81296">
    <property type="entry name" value="E set domains"/>
    <property type="match status" value="1"/>
</dbReference>
<feature type="chain" id="PRO_5042491491" evidence="2">
    <location>
        <begin position="24"/>
        <end position="746"/>
    </location>
</feature>
<dbReference type="InterPro" id="IPR008922">
    <property type="entry name" value="Di-copper_centre_dom_sf"/>
</dbReference>
<feature type="domain" description="Hemocyanin C-terminal" evidence="5">
    <location>
        <begin position="449"/>
        <end position="684"/>
    </location>
</feature>
<dbReference type="RefSeq" id="XP_011506304.1">
    <property type="nucleotide sequence ID" value="XM_011508002.1"/>
</dbReference>
<dbReference type="SUPFAM" id="SSF48056">
    <property type="entry name" value="Di-copper centre-containing domain"/>
    <property type="match status" value="1"/>
</dbReference>